<organism evidence="2">
    <name type="scientific">Trichuris suis</name>
    <name type="common">pig whipworm</name>
    <dbReference type="NCBI Taxonomy" id="68888"/>
    <lineage>
        <taxon>Eukaryota</taxon>
        <taxon>Metazoa</taxon>
        <taxon>Ecdysozoa</taxon>
        <taxon>Nematoda</taxon>
        <taxon>Enoplea</taxon>
        <taxon>Dorylaimia</taxon>
        <taxon>Trichinellida</taxon>
        <taxon>Trichuridae</taxon>
        <taxon>Trichuris</taxon>
    </lineage>
</organism>
<keyword evidence="3" id="KW-1185">Reference proteome</keyword>
<dbReference type="Proteomes" id="UP000030758">
    <property type="component" value="Unassembled WGS sequence"/>
</dbReference>
<sequence>MTSKLSVKGHLDEKDLCATYSLFTKLRAGHESSLISWDLYEMVTRDSTRRKSKRLLIGC</sequence>
<protein>
    <submittedName>
        <fullName evidence="2">Uncharacterized protein</fullName>
    </submittedName>
</protein>
<dbReference type="EMBL" id="KL363201">
    <property type="protein sequence ID" value="KFD55222.1"/>
    <property type="molecule type" value="Genomic_DNA"/>
</dbReference>
<dbReference type="AlphaFoldDB" id="A0A085N7M4"/>
<evidence type="ECO:0000313" key="3">
    <source>
        <dbReference type="Proteomes" id="UP000030764"/>
    </source>
</evidence>
<name>A0A085N7M4_9BILA</name>
<reference evidence="2 3" key="1">
    <citation type="journal article" date="2014" name="Nat. Genet.">
        <title>Genome and transcriptome of the porcine whipworm Trichuris suis.</title>
        <authorList>
            <person name="Jex A.R."/>
            <person name="Nejsum P."/>
            <person name="Schwarz E.M."/>
            <person name="Hu L."/>
            <person name="Young N.D."/>
            <person name="Hall R.S."/>
            <person name="Korhonen P.K."/>
            <person name="Liao S."/>
            <person name="Thamsborg S."/>
            <person name="Xia J."/>
            <person name="Xu P."/>
            <person name="Wang S."/>
            <person name="Scheerlinck J.P."/>
            <person name="Hofmann A."/>
            <person name="Sternberg P.W."/>
            <person name="Wang J."/>
            <person name="Gasser R.B."/>
        </authorList>
    </citation>
    <scope>NUCLEOTIDE SEQUENCE [LARGE SCALE GENOMIC DNA]</scope>
    <source>
        <strain evidence="2">DCEP-RM93F</strain>
        <strain evidence="1">DCEP-RM93M</strain>
    </source>
</reference>
<accession>A0A085N7M4</accession>
<gene>
    <name evidence="1" type="ORF">M513_03863</name>
    <name evidence="2" type="ORF">M514_03863</name>
</gene>
<proteinExistence type="predicted"/>
<evidence type="ECO:0000313" key="1">
    <source>
        <dbReference type="EMBL" id="KFD55222.1"/>
    </source>
</evidence>
<dbReference type="Proteomes" id="UP000030764">
    <property type="component" value="Unassembled WGS sequence"/>
</dbReference>
<evidence type="ECO:0000313" key="2">
    <source>
        <dbReference type="EMBL" id="KFD65470.1"/>
    </source>
</evidence>
<dbReference type="EMBL" id="KL367538">
    <property type="protein sequence ID" value="KFD65470.1"/>
    <property type="molecule type" value="Genomic_DNA"/>
</dbReference>